<name>A0AAU2AKB3_9ACTN</name>
<reference evidence="1" key="1">
    <citation type="submission" date="2022-10" db="EMBL/GenBank/DDBJ databases">
        <title>The complete genomes of actinobacterial strains from the NBC collection.</title>
        <authorList>
            <person name="Joergensen T.S."/>
            <person name="Alvarez Arevalo M."/>
            <person name="Sterndorff E.B."/>
            <person name="Faurdal D."/>
            <person name="Vuksanovic O."/>
            <person name="Mourched A.-S."/>
            <person name="Charusanti P."/>
            <person name="Shaw S."/>
            <person name="Blin K."/>
            <person name="Weber T."/>
        </authorList>
    </citation>
    <scope>NUCLEOTIDE SEQUENCE</scope>
    <source>
        <strain evidence="1">NBC_00093</strain>
    </source>
</reference>
<sequence length="62" mass="7167">MTRRTTTERGYTRTVLPPLRHEWTGQTVMWRRLSLLGGDELRVRAFLWRVLGVGAAATGRQQ</sequence>
<dbReference type="EMBL" id="CP108223">
    <property type="protein sequence ID" value="WTT23907.1"/>
    <property type="molecule type" value="Genomic_DNA"/>
</dbReference>
<gene>
    <name evidence="1" type="ORF">OHA22_51125</name>
</gene>
<accession>A0AAU2AKB3</accession>
<organism evidence="1">
    <name type="scientific">Streptomyces sp. NBC_00093</name>
    <dbReference type="NCBI Taxonomy" id="2975649"/>
    <lineage>
        <taxon>Bacteria</taxon>
        <taxon>Bacillati</taxon>
        <taxon>Actinomycetota</taxon>
        <taxon>Actinomycetes</taxon>
        <taxon>Kitasatosporales</taxon>
        <taxon>Streptomycetaceae</taxon>
        <taxon>Streptomyces</taxon>
    </lineage>
</organism>
<proteinExistence type="predicted"/>
<dbReference type="AlphaFoldDB" id="A0AAU2AKB3"/>
<evidence type="ECO:0000313" key="1">
    <source>
        <dbReference type="EMBL" id="WTT23907.1"/>
    </source>
</evidence>
<protein>
    <submittedName>
        <fullName evidence="1">Uncharacterized protein</fullName>
    </submittedName>
</protein>